<name>G3MA88_9CAUD</name>
<sequence>MKRLTKKANNIDYDQFFDNLLSLNEFNPSEVDIVIQNNTDCLYNGKAYRILYFYNEDIEEITKRHYEDYTKEELVEIVINELIRIDNSYQSFSKSLNGVKYYSDNVGANSHEIGVIISSNIQSGLDIGALHNKLFNSLDYDTQDLYESFEKEEEILAIINNFEIEDSDGIKNFIFEVISR</sequence>
<accession>G3MA88</accession>
<evidence type="ECO:0000313" key="1">
    <source>
        <dbReference type="EMBL" id="AEO93606.1"/>
    </source>
</evidence>
<dbReference type="GeneID" id="18563562"/>
<evidence type="ECO:0000313" key="2">
    <source>
        <dbReference type="Proteomes" id="UP000009273"/>
    </source>
</evidence>
<dbReference type="Proteomes" id="UP000009273">
    <property type="component" value="Segment"/>
</dbReference>
<protein>
    <submittedName>
        <fullName evidence="1">Gp347</fullName>
    </submittedName>
</protein>
<gene>
    <name evidence="1" type="primary">347</name>
    <name evidence="1" type="ORF">G_347</name>
</gene>
<dbReference type="RefSeq" id="YP_009015650.1">
    <property type="nucleotide sequence ID" value="NC_023719.1"/>
</dbReference>
<dbReference type="EMBL" id="JN638751">
    <property type="protein sequence ID" value="AEO93606.1"/>
    <property type="molecule type" value="Genomic_DNA"/>
</dbReference>
<reference evidence="1 2" key="1">
    <citation type="submission" date="2011-09" db="EMBL/GenBank/DDBJ databases">
        <authorList>
            <person name="Pope W.H."/>
            <person name="Pedulla M.L."/>
            <person name="Ford M.E."/>
            <person name="Peebles C.L."/>
            <person name="Hatfull G.H."/>
            <person name="Hendrix R.W."/>
        </authorList>
    </citation>
    <scope>NUCLEOTIDE SEQUENCE [LARGE SCALE GENOMIC DNA]</scope>
    <source>
        <strain evidence="1">G</strain>
    </source>
</reference>
<organism evidence="1 2">
    <name type="scientific">Bacillus phage G</name>
    <dbReference type="NCBI Taxonomy" id="2884420"/>
    <lineage>
        <taxon>Viruses</taxon>
        <taxon>Duplodnaviria</taxon>
        <taxon>Heunggongvirae</taxon>
        <taxon>Uroviricota</taxon>
        <taxon>Caudoviricetes</taxon>
        <taxon>Donellivirus</taxon>
        <taxon>Donellivirus gee</taxon>
    </lineage>
</organism>
<proteinExistence type="predicted"/>
<keyword evidence="2" id="KW-1185">Reference proteome</keyword>
<dbReference type="KEGG" id="vg:18563562"/>